<dbReference type="CDD" id="cd06587">
    <property type="entry name" value="VOC"/>
    <property type="match status" value="1"/>
</dbReference>
<dbReference type="InterPro" id="IPR041581">
    <property type="entry name" value="Glyoxalase_6"/>
</dbReference>
<proteinExistence type="predicted"/>
<dbReference type="SUPFAM" id="SSF54593">
    <property type="entry name" value="Glyoxalase/Bleomycin resistance protein/Dihydroxybiphenyl dioxygenase"/>
    <property type="match status" value="1"/>
</dbReference>
<dbReference type="PANTHER" id="PTHR35908">
    <property type="entry name" value="HYPOTHETICAL FUSION PROTEIN"/>
    <property type="match status" value="1"/>
</dbReference>
<dbReference type="Gene3D" id="3.10.180.10">
    <property type="entry name" value="2,3-Dihydroxybiphenyl 1,2-Dioxygenase, domain 1"/>
    <property type="match status" value="1"/>
</dbReference>
<organism evidence="2 3">
    <name type="scientific">Luteococcus peritonei</name>
    <dbReference type="NCBI Taxonomy" id="88874"/>
    <lineage>
        <taxon>Bacteria</taxon>
        <taxon>Bacillati</taxon>
        <taxon>Actinomycetota</taxon>
        <taxon>Actinomycetes</taxon>
        <taxon>Propionibacteriales</taxon>
        <taxon>Propionibacteriaceae</taxon>
        <taxon>Luteococcus</taxon>
    </lineage>
</organism>
<sequence>MATTVQITFDCADPEALCTFWCQALGYRIEEPPQPFTSWPEALAAWGVPEQEWDSRSACSDPEGTGPRFFFQRTDTAKPAKNRIHLDLRTAVGMSGPDRMAALQARAEELVAVGATILQRVEPDGFDLGNIVLADPEGNEFCLD</sequence>
<evidence type="ECO:0000259" key="1">
    <source>
        <dbReference type="Pfam" id="PF18029"/>
    </source>
</evidence>
<name>A0ABW4RVS1_9ACTN</name>
<dbReference type="RefSeq" id="WP_343873100.1">
    <property type="nucleotide sequence ID" value="NZ_BAAAIX010000013.1"/>
</dbReference>
<dbReference type="PANTHER" id="PTHR35908:SF1">
    <property type="entry name" value="CONSERVED PROTEIN"/>
    <property type="match status" value="1"/>
</dbReference>
<feature type="domain" description="Glyoxalase-like" evidence="1">
    <location>
        <begin position="6"/>
        <end position="143"/>
    </location>
</feature>
<dbReference type="InterPro" id="IPR029068">
    <property type="entry name" value="Glyas_Bleomycin-R_OHBP_Dase"/>
</dbReference>
<evidence type="ECO:0000313" key="3">
    <source>
        <dbReference type="Proteomes" id="UP001597326"/>
    </source>
</evidence>
<accession>A0ABW4RVS1</accession>
<protein>
    <submittedName>
        <fullName evidence="2">VOC family protein</fullName>
    </submittedName>
</protein>
<keyword evidence="3" id="KW-1185">Reference proteome</keyword>
<reference evidence="3" key="1">
    <citation type="journal article" date="2019" name="Int. J. Syst. Evol. Microbiol.">
        <title>The Global Catalogue of Microorganisms (GCM) 10K type strain sequencing project: providing services to taxonomists for standard genome sequencing and annotation.</title>
        <authorList>
            <consortium name="The Broad Institute Genomics Platform"/>
            <consortium name="The Broad Institute Genome Sequencing Center for Infectious Disease"/>
            <person name="Wu L."/>
            <person name="Ma J."/>
        </authorList>
    </citation>
    <scope>NUCLEOTIDE SEQUENCE [LARGE SCALE GENOMIC DNA]</scope>
    <source>
        <strain evidence="3">CAIM 431</strain>
    </source>
</reference>
<gene>
    <name evidence="2" type="ORF">ACFSCS_08050</name>
</gene>
<dbReference type="Pfam" id="PF18029">
    <property type="entry name" value="Glyoxalase_6"/>
    <property type="match status" value="1"/>
</dbReference>
<dbReference type="Proteomes" id="UP001597326">
    <property type="component" value="Unassembled WGS sequence"/>
</dbReference>
<comment type="caution">
    <text evidence="2">The sequence shown here is derived from an EMBL/GenBank/DDBJ whole genome shotgun (WGS) entry which is preliminary data.</text>
</comment>
<dbReference type="EMBL" id="JBHUFZ010000016">
    <property type="protein sequence ID" value="MFD1890135.1"/>
    <property type="molecule type" value="Genomic_DNA"/>
</dbReference>
<evidence type="ECO:0000313" key="2">
    <source>
        <dbReference type="EMBL" id="MFD1890135.1"/>
    </source>
</evidence>